<dbReference type="Pfam" id="PF13796">
    <property type="entry name" value="Sensor"/>
    <property type="match status" value="1"/>
</dbReference>
<accession>A0A2N9BG48</accession>
<keyword evidence="5" id="KW-0547">Nucleotide-binding</keyword>
<sequence>MYVAPPLERVFRPSDPAPPLGETDAMTTDMKSGNGRTKGRGLVLAAMRGLGVALVSLPGAVLCFTLSLVSMALIPIGIGLVTTPYVLKGVRAFANWRRVLAAEWGGVRIPPAYRPLPRDANPWSRTFGMLRDPATWRDQMWLPVDMTAGFLTALLPAALWLYPLEGFALAAGLWRVFPEGYWYGFVEVTGQLSAFGAAALGLVVLFFAHFLTPLLLDVHFRLTQAVLGSGQRALAERVRVLTETRRDAVDTSAAELRRIERDLHDGAQARLVAVGMDLGTIEALLDKDPAKAKELIAQARRSSVEALSELRELVRGIHPPVLAERGLGDAVRALALRLPVVTEVNVDLPGRAEAPVESAAYFAVSEVLTNAVKHSGADRIWIDLHHADGRLRATVTDNGKGGAVIGAGSGLAGVERRLGTFDGVLAVGSPAGGPTMVTMEIPCALS</sequence>
<protein>
    <recommendedName>
        <fullName evidence="2">histidine kinase</fullName>
        <ecNumber evidence="2">2.7.13.3</ecNumber>
    </recommendedName>
</protein>
<feature type="compositionally biased region" description="Polar residues" evidence="9">
    <location>
        <begin position="25"/>
        <end position="34"/>
    </location>
</feature>
<feature type="transmembrane region" description="Helical" evidence="10">
    <location>
        <begin position="194"/>
        <end position="216"/>
    </location>
</feature>
<evidence type="ECO:0000259" key="11">
    <source>
        <dbReference type="SMART" id="SM00387"/>
    </source>
</evidence>
<evidence type="ECO:0000256" key="5">
    <source>
        <dbReference type="ARBA" id="ARBA00022741"/>
    </source>
</evidence>
<keyword evidence="10" id="KW-1133">Transmembrane helix</keyword>
<proteinExistence type="predicted"/>
<dbReference type="Gene3D" id="1.20.5.1930">
    <property type="match status" value="1"/>
</dbReference>
<evidence type="ECO:0000256" key="4">
    <source>
        <dbReference type="ARBA" id="ARBA00022679"/>
    </source>
</evidence>
<dbReference type="GO" id="GO:0016020">
    <property type="term" value="C:membrane"/>
    <property type="evidence" value="ECO:0007669"/>
    <property type="project" value="InterPro"/>
</dbReference>
<evidence type="ECO:0000256" key="10">
    <source>
        <dbReference type="SAM" id="Phobius"/>
    </source>
</evidence>
<dbReference type="InterPro" id="IPR003594">
    <property type="entry name" value="HATPase_dom"/>
</dbReference>
<dbReference type="AlphaFoldDB" id="A0A2N9BG48"/>
<evidence type="ECO:0000256" key="7">
    <source>
        <dbReference type="ARBA" id="ARBA00022840"/>
    </source>
</evidence>
<dbReference type="Proteomes" id="UP000235464">
    <property type="component" value="Chromosome I"/>
</dbReference>
<dbReference type="Pfam" id="PF07730">
    <property type="entry name" value="HisKA_3"/>
    <property type="match status" value="1"/>
</dbReference>
<evidence type="ECO:0000256" key="1">
    <source>
        <dbReference type="ARBA" id="ARBA00000085"/>
    </source>
</evidence>
<dbReference type="CDD" id="cd16917">
    <property type="entry name" value="HATPase_UhpB-NarQ-NarX-like"/>
    <property type="match status" value="1"/>
</dbReference>
<keyword evidence="4 12" id="KW-0808">Transferase</keyword>
<dbReference type="Pfam" id="PF02518">
    <property type="entry name" value="HATPase_c"/>
    <property type="match status" value="1"/>
</dbReference>
<comment type="catalytic activity">
    <reaction evidence="1">
        <text>ATP + protein L-histidine = ADP + protein N-phospho-L-histidine.</text>
        <dbReference type="EC" id="2.7.13.3"/>
    </reaction>
</comment>
<dbReference type="SUPFAM" id="SSF55874">
    <property type="entry name" value="ATPase domain of HSP90 chaperone/DNA topoisomerase II/histidine kinase"/>
    <property type="match status" value="1"/>
</dbReference>
<feature type="domain" description="Histidine kinase/HSP90-like ATPase" evidence="11">
    <location>
        <begin position="355"/>
        <end position="445"/>
    </location>
</feature>
<dbReference type="EMBL" id="LT963352">
    <property type="protein sequence ID" value="SOR82331.1"/>
    <property type="molecule type" value="Genomic_DNA"/>
</dbReference>
<keyword evidence="8" id="KW-0902">Two-component regulatory system</keyword>
<keyword evidence="3" id="KW-0597">Phosphoprotein</keyword>
<evidence type="ECO:0000256" key="3">
    <source>
        <dbReference type="ARBA" id="ARBA00022553"/>
    </source>
</evidence>
<keyword evidence="10" id="KW-0812">Transmembrane</keyword>
<dbReference type="PANTHER" id="PTHR24421">
    <property type="entry name" value="NITRATE/NITRITE SENSOR PROTEIN NARX-RELATED"/>
    <property type="match status" value="1"/>
</dbReference>
<evidence type="ECO:0000313" key="12">
    <source>
        <dbReference type="EMBL" id="SOR82331.1"/>
    </source>
</evidence>
<dbReference type="GO" id="GO:0005524">
    <property type="term" value="F:ATP binding"/>
    <property type="evidence" value="ECO:0007669"/>
    <property type="project" value="UniProtKB-KW"/>
</dbReference>
<feature type="region of interest" description="Disordered" evidence="9">
    <location>
        <begin position="11"/>
        <end position="34"/>
    </location>
</feature>
<organism evidence="12 13">
    <name type="scientific">Streptomyces chartreusis NRRL 3882</name>
    <dbReference type="NCBI Taxonomy" id="1079985"/>
    <lineage>
        <taxon>Bacteria</taxon>
        <taxon>Bacillati</taxon>
        <taxon>Actinomycetota</taxon>
        <taxon>Actinomycetes</taxon>
        <taxon>Kitasatosporales</taxon>
        <taxon>Streptomycetaceae</taxon>
        <taxon>Streptomyces</taxon>
    </lineage>
</organism>
<keyword evidence="10" id="KW-0472">Membrane</keyword>
<dbReference type="Gene3D" id="3.30.565.10">
    <property type="entry name" value="Histidine kinase-like ATPase, C-terminal domain"/>
    <property type="match status" value="1"/>
</dbReference>
<reference evidence="13" key="1">
    <citation type="submission" date="2017-11" db="EMBL/GenBank/DDBJ databases">
        <authorList>
            <person name="Wibberg D."/>
        </authorList>
    </citation>
    <scope>NUCLEOTIDE SEQUENCE [LARGE SCALE GENOMIC DNA]</scope>
</reference>
<evidence type="ECO:0000256" key="8">
    <source>
        <dbReference type="ARBA" id="ARBA00023012"/>
    </source>
</evidence>
<evidence type="ECO:0000256" key="9">
    <source>
        <dbReference type="SAM" id="MobiDB-lite"/>
    </source>
</evidence>
<dbReference type="GO" id="GO:0046983">
    <property type="term" value="F:protein dimerization activity"/>
    <property type="evidence" value="ECO:0007669"/>
    <property type="project" value="InterPro"/>
</dbReference>
<dbReference type="InterPro" id="IPR025828">
    <property type="entry name" value="Put_sensor_dom"/>
</dbReference>
<evidence type="ECO:0000256" key="2">
    <source>
        <dbReference type="ARBA" id="ARBA00012438"/>
    </source>
</evidence>
<dbReference type="InterPro" id="IPR050482">
    <property type="entry name" value="Sensor_HK_TwoCompSys"/>
</dbReference>
<keyword evidence="13" id="KW-1185">Reference proteome</keyword>
<dbReference type="InterPro" id="IPR036890">
    <property type="entry name" value="HATPase_C_sf"/>
</dbReference>
<dbReference type="InterPro" id="IPR011712">
    <property type="entry name" value="Sig_transdc_His_kin_sub3_dim/P"/>
</dbReference>
<dbReference type="SMART" id="SM00387">
    <property type="entry name" value="HATPase_c"/>
    <property type="match status" value="1"/>
</dbReference>
<dbReference type="EC" id="2.7.13.3" evidence="2"/>
<keyword evidence="6 12" id="KW-0418">Kinase</keyword>
<feature type="transmembrane region" description="Helical" evidence="10">
    <location>
        <begin position="68"/>
        <end position="87"/>
    </location>
</feature>
<name>A0A2N9BG48_STRCX</name>
<evidence type="ECO:0000256" key="6">
    <source>
        <dbReference type="ARBA" id="ARBA00022777"/>
    </source>
</evidence>
<feature type="transmembrane region" description="Helical" evidence="10">
    <location>
        <begin position="41"/>
        <end position="62"/>
    </location>
</feature>
<dbReference type="GO" id="GO:0000155">
    <property type="term" value="F:phosphorelay sensor kinase activity"/>
    <property type="evidence" value="ECO:0007669"/>
    <property type="project" value="InterPro"/>
</dbReference>
<keyword evidence="7" id="KW-0067">ATP-binding</keyword>
<gene>
    <name evidence="12" type="primary">liaS_11</name>
    <name evidence="12" type="ORF">SCNRRL3882_5781</name>
</gene>
<dbReference type="PANTHER" id="PTHR24421:SF10">
    <property type="entry name" value="NITRATE_NITRITE SENSOR PROTEIN NARQ"/>
    <property type="match status" value="1"/>
</dbReference>
<evidence type="ECO:0000313" key="13">
    <source>
        <dbReference type="Proteomes" id="UP000235464"/>
    </source>
</evidence>
<feature type="transmembrane region" description="Helical" evidence="10">
    <location>
        <begin position="150"/>
        <end position="174"/>
    </location>
</feature>